<evidence type="ECO:0000313" key="8">
    <source>
        <dbReference type="EMBL" id="PFC78602.1"/>
    </source>
</evidence>
<dbReference type="Proteomes" id="UP000220226">
    <property type="component" value="Unassembled WGS sequence"/>
</dbReference>
<evidence type="ECO:0000313" key="12">
    <source>
        <dbReference type="Proteomes" id="UP000036243"/>
    </source>
</evidence>
<evidence type="ECO:0000313" key="9">
    <source>
        <dbReference type="EMBL" id="PGO74163.1"/>
    </source>
</evidence>
<dbReference type="Proteomes" id="UP000309400">
    <property type="component" value="Unassembled WGS sequence"/>
</dbReference>
<dbReference type="Proteomes" id="UP000075591">
    <property type="component" value="Unassembled WGS sequence"/>
</dbReference>
<dbReference type="Proteomes" id="UP000186535">
    <property type="component" value="Unassembled WGS sequence"/>
</dbReference>
<comment type="caution">
    <text evidence="5">The sequence shown here is derived from an EMBL/GenBank/DDBJ whole genome shotgun (WGS) entry which is preliminary data.</text>
</comment>
<reference evidence="17 18" key="6">
    <citation type="submission" date="2017-09" db="EMBL/GenBank/DDBJ databases">
        <title>Large-scale bioinformatics analysis of Bacillus genomes uncovers conserved roles of natural products in bacterial physiology.</title>
        <authorList>
            <consortium name="Agbiome Team Llc"/>
            <person name="Bleich R.M."/>
            <person name="Grubbs K.J."/>
            <person name="Santa Maria K.C."/>
            <person name="Allen S.E."/>
            <person name="Farag S."/>
            <person name="Shank E.A."/>
            <person name="Bowers A."/>
        </authorList>
    </citation>
    <scope>NUCLEOTIDE SEQUENCE [LARGE SCALE GENOMIC DNA]</scope>
    <source>
        <strain evidence="8 17">AFS025165</strain>
        <strain evidence="10 19">AFS029792</strain>
        <strain evidence="9 18">AFS049141</strain>
    </source>
</reference>
<dbReference type="EMBL" id="NUIQ01000148">
    <property type="protein sequence ID" value="PGO74163.1"/>
    <property type="molecule type" value="Genomic_DNA"/>
</dbReference>
<dbReference type="EMBL" id="MUAU01000066">
    <property type="protein sequence ID" value="OOR73569.1"/>
    <property type="molecule type" value="Genomic_DNA"/>
</dbReference>
<dbReference type="EMBL" id="JAUIQW010000001">
    <property type="protein sequence ID" value="MDN4874851.1"/>
    <property type="molecule type" value="Genomic_DNA"/>
</dbReference>
<evidence type="ECO:0000313" key="13">
    <source>
        <dbReference type="Proteomes" id="UP000075591"/>
    </source>
</evidence>
<evidence type="ECO:0000313" key="20">
    <source>
        <dbReference type="Proteomes" id="UP000309400"/>
    </source>
</evidence>
<evidence type="ECO:0000313" key="3">
    <source>
        <dbReference type="EMBL" id="KXX92435.1"/>
    </source>
</evidence>
<dbReference type="Proteomes" id="UP001175137">
    <property type="component" value="Unassembled WGS sequence"/>
</dbReference>
<dbReference type="EMBL" id="VDDR01000001">
    <property type="protein sequence ID" value="TNC02958.1"/>
    <property type="molecule type" value="Genomic_DNA"/>
</dbReference>
<evidence type="ECO:0000313" key="1">
    <source>
        <dbReference type="EMBL" id="KAB2501162.1"/>
    </source>
</evidence>
<dbReference type="GeneID" id="92798695"/>
<dbReference type="EMBL" id="MPON01000001">
    <property type="protein sequence ID" value="OKA41137.1"/>
    <property type="molecule type" value="Genomic_DNA"/>
</dbReference>
<evidence type="ECO:0000313" key="16">
    <source>
        <dbReference type="Proteomes" id="UP000190641"/>
    </source>
</evidence>
<dbReference type="EMBL" id="LOMT01000110">
    <property type="protein sequence ID" value="KXX92435.1"/>
    <property type="molecule type" value="Genomic_DNA"/>
</dbReference>
<reference evidence="4" key="9">
    <citation type="submission" date="2023-07" db="EMBL/GenBank/DDBJ databases">
        <title>Complete genome sequence of Bacillus cereus SRCM126073 isolated from soil.</title>
        <authorList>
            <person name="Yang H.-G."/>
            <person name="Ryu M.-S."/>
            <person name="Ha G.-S."/>
            <person name="Yang H.-J."/>
            <person name="Jeong D.-Y."/>
        </authorList>
    </citation>
    <scope>NUCLEOTIDE SEQUENCE</scope>
    <source>
        <strain evidence="4">SRCM126073</strain>
    </source>
</reference>
<gene>
    <name evidence="3" type="ORF">AT274_09220</name>
    <name evidence="6" type="ORF">BJR07_04265</name>
    <name evidence="5" type="ORF">BKK64_17935</name>
    <name evidence="7" type="ORF">BLX06_18570</name>
    <name evidence="8" type="ORF">CN290_01565</name>
    <name evidence="9" type="ORF">CN980_16725</name>
    <name evidence="10" type="ORF">COI69_11775</name>
    <name evidence="1" type="ORF">F8158_05060</name>
    <name evidence="11" type="ORF">FHG65_01760</name>
    <name evidence="4" type="ORF">QYM23_18740</name>
    <name evidence="2" type="ORF">TQ94_02705</name>
</gene>
<reference evidence="11 20" key="7">
    <citation type="submission" date="2019-06" db="EMBL/GenBank/DDBJ databases">
        <title>Biocontrol Bacillus strains from Vietnam.</title>
        <authorList>
            <person name="Borriss R."/>
            <person name="Lasch P."/>
            <person name="Thanh Tam L.T."/>
        </authorList>
    </citation>
    <scope>NUCLEOTIDE SEQUENCE [LARGE SCALE GENOMIC DNA]</scope>
    <source>
        <strain evidence="11 20">A8</strain>
    </source>
</reference>
<dbReference type="EMBL" id="NUUR01000030">
    <property type="protein sequence ID" value="PHG82486.1"/>
    <property type="molecule type" value="Genomic_DNA"/>
</dbReference>
<dbReference type="PATRIC" id="fig|1396.419.peg.3164"/>
<name>A0A063CE75_BACCE</name>
<evidence type="ECO:0000313" key="14">
    <source>
        <dbReference type="Proteomes" id="UP000184161"/>
    </source>
</evidence>
<accession>A0A063CE75</accession>
<evidence type="ECO:0000313" key="19">
    <source>
        <dbReference type="Proteomes" id="UP000225135"/>
    </source>
</evidence>
<dbReference type="Proteomes" id="UP000223834">
    <property type="component" value="Unassembled WGS sequence"/>
</dbReference>
<dbReference type="KEGG" id="bcef:BcrFT9_02611"/>
<dbReference type="Proteomes" id="UP000184161">
    <property type="component" value="Unassembled WGS sequence"/>
</dbReference>
<evidence type="ECO:0000313" key="4">
    <source>
        <dbReference type="EMBL" id="MDN4874851.1"/>
    </source>
</evidence>
<dbReference type="OMA" id="GHIEHIH"/>
<evidence type="ECO:0000313" key="6">
    <source>
        <dbReference type="EMBL" id="OKA41137.1"/>
    </source>
</evidence>
<evidence type="ECO:0000313" key="21">
    <source>
        <dbReference type="Proteomes" id="UP000477920"/>
    </source>
</evidence>
<evidence type="ECO:0000313" key="11">
    <source>
        <dbReference type="EMBL" id="TNC02958.1"/>
    </source>
</evidence>
<dbReference type="EMBL" id="NTQT01000001">
    <property type="protein sequence ID" value="PFC78602.1"/>
    <property type="molecule type" value="Genomic_DNA"/>
</dbReference>
<dbReference type="EMBL" id="MLYK01000041">
    <property type="protein sequence ID" value="OJS94422.1"/>
    <property type="molecule type" value="Genomic_DNA"/>
</dbReference>
<dbReference type="Proteomes" id="UP000036243">
    <property type="component" value="Unassembled WGS sequence"/>
</dbReference>
<reference evidence="6 15" key="4">
    <citation type="submission" date="2016-11" db="EMBL/GenBank/DDBJ databases">
        <title>Identification of Bacillus cereus isolated from egg-white.</title>
        <authorList>
            <person name="Soni A."/>
            <person name="Oey I."/>
            <person name="Silcock P."/>
            <person name="Bremer P."/>
        </authorList>
    </citation>
    <scope>NUCLEOTIDE SEQUENCE [LARGE SCALE GENOMIC DNA]</scope>
    <source>
        <strain evidence="6 15">NZAS03</strain>
    </source>
</reference>
<proteinExistence type="predicted"/>
<evidence type="ECO:0000313" key="5">
    <source>
        <dbReference type="EMBL" id="OJS94422.1"/>
    </source>
</evidence>
<dbReference type="OrthoDB" id="2908456at2"/>
<reference evidence="5 14" key="3">
    <citation type="submission" date="2016-10" db="EMBL/GenBank/DDBJ databases">
        <title>Draft Genome Sequence of one Bacillus cereus strain isolated from pooled breast milk.</title>
        <authorList>
            <person name="Woudstra C."/>
            <person name="Chamoin A."/>
            <person name="Gentil S."/>
            <person name="Rambeloson T."/>
            <person name="Delannoye S."/>
            <person name="Heinnekine J.A."/>
            <person name="Herbin S."/>
            <person name="Fach P."/>
        </authorList>
    </citation>
    <scope>NUCLEOTIDE SEQUENCE [LARGE SCALE GENOMIC DNA]</scope>
    <source>
        <strain evidence="5 14">16SBCL1279</strain>
    </source>
</reference>
<evidence type="ECO:0000313" key="10">
    <source>
        <dbReference type="EMBL" id="PHG82486.1"/>
    </source>
</evidence>
<dbReference type="EMBL" id="WBPB01000009">
    <property type="protein sequence ID" value="KAB2501162.1"/>
    <property type="molecule type" value="Genomic_DNA"/>
</dbReference>
<dbReference type="Proteomes" id="UP000477920">
    <property type="component" value="Unassembled WGS sequence"/>
</dbReference>
<dbReference type="Proteomes" id="UP000225135">
    <property type="component" value="Unassembled WGS sequence"/>
</dbReference>
<evidence type="ECO:0000313" key="2">
    <source>
        <dbReference type="EMBL" id="KMP21629.1"/>
    </source>
</evidence>
<sequence>MKPEFLKAVHDAIGNVEHIHIEESGADSLLIHHDDAQQLQQVAKTLENNNFRSALRTTGDASYIEVLNR</sequence>
<organism evidence="5 14">
    <name type="scientific">Bacillus cereus</name>
    <dbReference type="NCBI Taxonomy" id="1396"/>
    <lineage>
        <taxon>Bacteria</taxon>
        <taxon>Bacillati</taxon>
        <taxon>Bacillota</taxon>
        <taxon>Bacilli</taxon>
        <taxon>Bacillales</taxon>
        <taxon>Bacillaceae</taxon>
        <taxon>Bacillus</taxon>
        <taxon>Bacillus cereus group</taxon>
    </lineage>
</organism>
<reference evidence="3 13" key="2">
    <citation type="submission" date="2015-12" db="EMBL/GenBank/DDBJ databases">
        <title>Bacillus cereus Group isolate.</title>
        <authorList>
            <person name="Kovac J."/>
        </authorList>
    </citation>
    <scope>NUCLEOTIDE SEQUENCE [LARGE SCALE GENOMIC DNA]</scope>
    <source>
        <strain evidence="3 13">FSL W8-0275</strain>
    </source>
</reference>
<dbReference type="RefSeq" id="WP_000801653.1">
    <property type="nucleotide sequence ID" value="NZ_AP022946.1"/>
</dbReference>
<dbReference type="AlphaFoldDB" id="A0A063CE75"/>
<protein>
    <submittedName>
        <fullName evidence="5">Uncharacterized protein</fullName>
    </submittedName>
</protein>
<reference evidence="7 16" key="5">
    <citation type="submission" date="2017-01" db="EMBL/GenBank/DDBJ databases">
        <title>Bacillus cereus isolates.</title>
        <authorList>
            <person name="Beno S.M."/>
        </authorList>
    </citation>
    <scope>NUCLEOTIDE SEQUENCE [LARGE SCALE GENOMIC DNA]</scope>
    <source>
        <strain evidence="7 16">FSL K6-1030</strain>
    </source>
</reference>
<dbReference type="EMBL" id="JYFW01000008">
    <property type="protein sequence ID" value="KMP21629.1"/>
    <property type="molecule type" value="Genomic_DNA"/>
</dbReference>
<reference evidence="1 21" key="8">
    <citation type="submission" date="2019-10" db="EMBL/GenBank/DDBJ databases">
        <title>Bacillus from the desert of Cuatro Cinegas, Coahuila.</title>
        <authorList>
            <person name="Olmedo-Alvarez G."/>
            <person name="Saldana S."/>
            <person name="Barcelo D."/>
        </authorList>
    </citation>
    <scope>NUCLEOTIDE SEQUENCE [LARGE SCALE GENOMIC DNA]</scope>
    <source>
        <strain evidence="1 21">CH101a_3T</strain>
    </source>
</reference>
<evidence type="ECO:0000313" key="18">
    <source>
        <dbReference type="Proteomes" id="UP000223834"/>
    </source>
</evidence>
<evidence type="ECO:0000313" key="7">
    <source>
        <dbReference type="EMBL" id="OOR73569.1"/>
    </source>
</evidence>
<dbReference type="Proteomes" id="UP000190641">
    <property type="component" value="Unassembled WGS sequence"/>
</dbReference>
<evidence type="ECO:0000313" key="15">
    <source>
        <dbReference type="Proteomes" id="UP000186535"/>
    </source>
</evidence>
<reference evidence="2 12" key="1">
    <citation type="submission" date="2015-02" db="EMBL/GenBank/DDBJ databases">
        <title>Evolution of B. cereus sensu lato: Distribution, horizontal transfer and duplication of chromosomal virulence genes.</title>
        <authorList>
            <person name="Boehm M.-E."/>
            <person name="Huptas C."/>
            <person name="Krey V.M."/>
            <person name="Scherer S."/>
        </authorList>
    </citation>
    <scope>NUCLEOTIDE SEQUENCE [LARGE SCALE GENOMIC DNA]</scope>
    <source>
        <strain evidence="2 12">#17</strain>
    </source>
</reference>
<evidence type="ECO:0000313" key="17">
    <source>
        <dbReference type="Proteomes" id="UP000220226"/>
    </source>
</evidence>